<organism evidence="2">
    <name type="scientific">Dissoconium aciculare CBS 342.82</name>
    <dbReference type="NCBI Taxonomy" id="1314786"/>
    <lineage>
        <taxon>Eukaryota</taxon>
        <taxon>Fungi</taxon>
        <taxon>Dikarya</taxon>
        <taxon>Ascomycota</taxon>
        <taxon>Pezizomycotina</taxon>
        <taxon>Dothideomycetes</taxon>
        <taxon>Dothideomycetidae</taxon>
        <taxon>Mycosphaerellales</taxon>
        <taxon>Dissoconiaceae</taxon>
        <taxon>Dissoconium</taxon>
    </lineage>
</organism>
<name>A0A6J3LTN0_9PEZI</name>
<dbReference type="GeneID" id="54365995"/>
<reference evidence="2" key="1">
    <citation type="submission" date="2020-01" db="EMBL/GenBank/DDBJ databases">
        <authorList>
            <consortium name="DOE Joint Genome Institute"/>
            <person name="Haridas S."/>
            <person name="Albert R."/>
            <person name="Binder M."/>
            <person name="Bloem J."/>
            <person name="Labutti K."/>
            <person name="Salamov A."/>
            <person name="Andreopoulos B."/>
            <person name="Baker S.E."/>
            <person name="Barry K."/>
            <person name="Bills G."/>
            <person name="Bluhm B.H."/>
            <person name="Cannon C."/>
            <person name="Castanera R."/>
            <person name="Culley D.E."/>
            <person name="Daum C."/>
            <person name="Ezra D."/>
            <person name="Gonzalez J.B."/>
            <person name="Henrissat B."/>
            <person name="Kuo A."/>
            <person name="Liang C."/>
            <person name="Lipzen A."/>
            <person name="Lutzoni F."/>
            <person name="Magnuson J."/>
            <person name="Mondo S."/>
            <person name="Nolan M."/>
            <person name="Ohm R."/>
            <person name="Pangilinan J."/>
            <person name="Park H.-J."/>
            <person name="Ramirez L."/>
            <person name="Alfaro M."/>
            <person name="Sun H."/>
            <person name="Tritt A."/>
            <person name="Yoshinaga Y."/>
            <person name="Zwiers L.-H."/>
            <person name="Turgeon B.G."/>
            <person name="Goodwin S.B."/>
            <person name="Spatafora J.W."/>
            <person name="Crous P.W."/>
            <person name="Grigoriev I.V."/>
        </authorList>
    </citation>
    <scope>NUCLEOTIDE SEQUENCE</scope>
    <source>
        <strain evidence="2">CBS 342.82</strain>
    </source>
</reference>
<protein>
    <submittedName>
        <fullName evidence="2">Uncharacterized protein</fullName>
    </submittedName>
</protein>
<gene>
    <name evidence="2" type="ORF">K489DRAFT_417909</name>
</gene>
<dbReference type="Proteomes" id="UP000504637">
    <property type="component" value="Unplaced"/>
</dbReference>
<keyword evidence="1" id="KW-1185">Reference proteome</keyword>
<reference evidence="2" key="2">
    <citation type="submission" date="2020-04" db="EMBL/GenBank/DDBJ databases">
        <authorList>
            <consortium name="NCBI Genome Project"/>
        </authorList>
    </citation>
    <scope>NUCLEOTIDE SEQUENCE</scope>
    <source>
        <strain evidence="2">CBS 342.82</strain>
    </source>
</reference>
<sequence>MSCEIGASPDNHRPTARTVDRCRDPASAFSEVVREGLANVIINQPEHSSDLRVIHRMQAINADGLEIHVPLRTAPPIDFNVGKGSTSVPDAAYALSLTTYGQVYYSVEITPPSHSVRSSAAFQTIRSLGKHVQVQMMPVEVHPAVRVGAGRRRSRLCFRRPAHCICNWIALHHDHATSSSQQCLMIPERRPQTFICSRFDHNATGRMGMSVCPHALHVSLTVLEECRDPAHAVHATHARTCTNEALSDL</sequence>
<dbReference type="RefSeq" id="XP_033456182.1">
    <property type="nucleotide sequence ID" value="XM_033608196.1"/>
</dbReference>
<evidence type="ECO:0000313" key="2">
    <source>
        <dbReference type="RefSeq" id="XP_033456182.1"/>
    </source>
</evidence>
<accession>A0A6J3LTN0</accession>
<proteinExistence type="predicted"/>
<dbReference type="AlphaFoldDB" id="A0A6J3LTN0"/>
<reference evidence="2" key="3">
    <citation type="submission" date="2025-08" db="UniProtKB">
        <authorList>
            <consortium name="RefSeq"/>
        </authorList>
    </citation>
    <scope>IDENTIFICATION</scope>
    <source>
        <strain evidence="2">CBS 342.82</strain>
    </source>
</reference>
<evidence type="ECO:0000313" key="1">
    <source>
        <dbReference type="Proteomes" id="UP000504637"/>
    </source>
</evidence>